<keyword evidence="5" id="KW-1185">Reference proteome</keyword>
<feature type="domain" description="CAAX prenyl protease 2/Lysostaphin resistance protein A-like" evidence="3">
    <location>
        <begin position="125"/>
        <end position="210"/>
    </location>
</feature>
<feature type="transmembrane region" description="Helical" evidence="2">
    <location>
        <begin position="175"/>
        <end position="193"/>
    </location>
</feature>
<feature type="transmembrane region" description="Helical" evidence="2">
    <location>
        <begin position="44"/>
        <end position="61"/>
    </location>
</feature>
<accession>A0A1E5GJI5</accession>
<evidence type="ECO:0000256" key="1">
    <source>
        <dbReference type="ARBA" id="ARBA00009067"/>
    </source>
</evidence>
<evidence type="ECO:0000313" key="4">
    <source>
        <dbReference type="EMBL" id="OEG12858.1"/>
    </source>
</evidence>
<evidence type="ECO:0000313" key="5">
    <source>
        <dbReference type="Proteomes" id="UP000095094"/>
    </source>
</evidence>
<keyword evidence="2" id="KW-0812">Transmembrane</keyword>
<dbReference type="GO" id="GO:0080120">
    <property type="term" value="P:CAAX-box protein maturation"/>
    <property type="evidence" value="ECO:0007669"/>
    <property type="project" value="UniProtKB-ARBA"/>
</dbReference>
<dbReference type="PANTHER" id="PTHR36435:SF1">
    <property type="entry name" value="CAAX AMINO TERMINAL PROTEASE FAMILY PROTEIN"/>
    <property type="match status" value="1"/>
</dbReference>
<dbReference type="Proteomes" id="UP000095094">
    <property type="component" value="Unassembled WGS sequence"/>
</dbReference>
<dbReference type="Pfam" id="PF02517">
    <property type="entry name" value="Rce1-like"/>
    <property type="match status" value="1"/>
</dbReference>
<reference evidence="5" key="1">
    <citation type="submission" date="2016-09" db="EMBL/GenBank/DDBJ databases">
        <authorList>
            <person name="Gulvik C.A."/>
        </authorList>
    </citation>
    <scope>NUCLEOTIDE SEQUENCE [LARGE SCALE GENOMIC DNA]</scope>
    <source>
        <strain evidence="5">LMG 8895</strain>
    </source>
</reference>
<dbReference type="PANTHER" id="PTHR36435">
    <property type="entry name" value="SLR1288 PROTEIN"/>
    <property type="match status" value="1"/>
</dbReference>
<dbReference type="InterPro" id="IPR052710">
    <property type="entry name" value="CAAX_protease"/>
</dbReference>
<comment type="caution">
    <text evidence="4">The sequence shown here is derived from an EMBL/GenBank/DDBJ whole genome shotgun (WGS) entry which is preliminary data.</text>
</comment>
<protein>
    <recommendedName>
        <fullName evidence="3">CAAX prenyl protease 2/Lysostaphin resistance protein A-like domain-containing protein</fullName>
    </recommendedName>
</protein>
<evidence type="ECO:0000259" key="3">
    <source>
        <dbReference type="Pfam" id="PF02517"/>
    </source>
</evidence>
<keyword evidence="2" id="KW-1133">Transmembrane helix</keyword>
<feature type="transmembrane region" description="Helical" evidence="2">
    <location>
        <begin position="12"/>
        <end position="32"/>
    </location>
</feature>
<comment type="similarity">
    <text evidence="1">Belongs to the UPF0177 family.</text>
</comment>
<dbReference type="EMBL" id="MIJY01000023">
    <property type="protein sequence ID" value="OEG12858.1"/>
    <property type="molecule type" value="Genomic_DNA"/>
</dbReference>
<name>A0A1E5GJI5_9ENTE</name>
<evidence type="ECO:0000256" key="2">
    <source>
        <dbReference type="SAM" id="Phobius"/>
    </source>
</evidence>
<gene>
    <name evidence="4" type="ORF">BCR25_05030</name>
</gene>
<dbReference type="InterPro" id="IPR003675">
    <property type="entry name" value="Rce1/LyrA-like_dom"/>
</dbReference>
<proteinExistence type="inferred from homology"/>
<dbReference type="AlphaFoldDB" id="A0A1E5GJI5"/>
<feature type="transmembrane region" description="Helical" evidence="2">
    <location>
        <begin position="81"/>
        <end position="100"/>
    </location>
</feature>
<sequence>MKKVESKSSVLIVLIGYLIISQVPMGTIQLFTKLQKNISKSVEFFVISLLCFVICFGLITWQKQRKIALWNFRGLFKTIPWIILACAFCFLGSAAGQFLIEQQGLEQTINQVELKKLLDQTPKGLFLLVTGVTAPITEEGIYRAGIQALFPEKYKYRVMIGAAVLFSFSHTPTNIGSFIVYFSFGLAFGGVYLKTGRIEAAVLAHGLWNMLGVMVM</sequence>
<dbReference type="GO" id="GO:0004175">
    <property type="term" value="F:endopeptidase activity"/>
    <property type="evidence" value="ECO:0007669"/>
    <property type="project" value="UniProtKB-ARBA"/>
</dbReference>
<keyword evidence="2" id="KW-0472">Membrane</keyword>
<dbReference type="RefSeq" id="WP_069663561.1">
    <property type="nucleotide sequence ID" value="NZ_JBHUJJ010000001.1"/>
</dbReference>
<organism evidence="4 5">
    <name type="scientific">Enterococcus termitis</name>
    <dbReference type="NCBI Taxonomy" id="332950"/>
    <lineage>
        <taxon>Bacteria</taxon>
        <taxon>Bacillati</taxon>
        <taxon>Bacillota</taxon>
        <taxon>Bacilli</taxon>
        <taxon>Lactobacillales</taxon>
        <taxon>Enterococcaceae</taxon>
        <taxon>Enterococcus</taxon>
    </lineage>
</organism>